<dbReference type="CDD" id="cd06442">
    <property type="entry name" value="DPM1_like"/>
    <property type="match status" value="1"/>
</dbReference>
<proteinExistence type="inferred from homology"/>
<dbReference type="PANTHER" id="PTHR43398">
    <property type="entry name" value="DOLICHOL-PHOSPHATE MANNOSYLTRANSFERASE SUBUNIT 1"/>
    <property type="match status" value="1"/>
</dbReference>
<comment type="similarity">
    <text evidence="1">Belongs to the glycosyltransferase 2 family.</text>
</comment>
<name>A0A2H0Y209_UNCSA</name>
<evidence type="ECO:0000313" key="5">
    <source>
        <dbReference type="EMBL" id="PIS31799.1"/>
    </source>
</evidence>
<protein>
    <submittedName>
        <fullName evidence="5">Dolichyl-phosphate beta-D-mannosyltransferase</fullName>
    </submittedName>
</protein>
<organism evidence="5 6">
    <name type="scientific">Candidatus Saganbacteria bacterium CG08_land_8_20_14_0_20_45_16</name>
    <dbReference type="NCBI Taxonomy" id="2014293"/>
    <lineage>
        <taxon>Bacteria</taxon>
        <taxon>Bacillati</taxon>
        <taxon>Saganbacteria</taxon>
    </lineage>
</organism>
<dbReference type="InterPro" id="IPR001173">
    <property type="entry name" value="Glyco_trans_2-like"/>
</dbReference>
<keyword evidence="2 5" id="KW-0328">Glycosyltransferase</keyword>
<dbReference type="InterPro" id="IPR029044">
    <property type="entry name" value="Nucleotide-diphossugar_trans"/>
</dbReference>
<sequence length="231" mass="26091">MPRTYVIIPTYNEAENIEGLLKAILNLKIEGLVPVVVDDNSPDGTGQIAQKIPGVKTIIRTKDRGRGRAGIEAFKFALKEGADYIIEMDADFSHHPKYIPDLLKHIQNHDVVLGSRFVPGGKDIDRSFIRQIVTKFAQTYIKLVLGLKVKDPTSGYRCFRRKVLAALPLEQMISVGPPIVSEILYNVKLNGFSIYETPIVFEDRTRGETKLNLAVLLKTLWLVLKFRLIYK</sequence>
<dbReference type="PANTHER" id="PTHR43398:SF1">
    <property type="entry name" value="DOLICHOL-PHOSPHATE MANNOSYLTRANSFERASE SUBUNIT 1"/>
    <property type="match status" value="1"/>
</dbReference>
<dbReference type="GO" id="GO:0004582">
    <property type="term" value="F:dolichyl-phosphate beta-D-mannosyltransferase activity"/>
    <property type="evidence" value="ECO:0007669"/>
    <property type="project" value="InterPro"/>
</dbReference>
<evidence type="ECO:0000313" key="6">
    <source>
        <dbReference type="Proteomes" id="UP000231343"/>
    </source>
</evidence>
<dbReference type="EMBL" id="PEYM01000002">
    <property type="protein sequence ID" value="PIS31799.1"/>
    <property type="molecule type" value="Genomic_DNA"/>
</dbReference>
<accession>A0A2H0Y209</accession>
<dbReference type="Proteomes" id="UP000231343">
    <property type="component" value="Unassembled WGS sequence"/>
</dbReference>
<gene>
    <name evidence="5" type="ORF">COT42_00190</name>
</gene>
<dbReference type="InterPro" id="IPR039528">
    <property type="entry name" value="DPM1-like"/>
</dbReference>
<feature type="domain" description="Glycosyltransferase 2-like" evidence="4">
    <location>
        <begin position="6"/>
        <end position="165"/>
    </location>
</feature>
<reference evidence="5 6" key="1">
    <citation type="submission" date="2017-09" db="EMBL/GenBank/DDBJ databases">
        <title>Depth-based differentiation of microbial function through sediment-hosted aquifers and enrichment of novel symbionts in the deep terrestrial subsurface.</title>
        <authorList>
            <person name="Probst A.J."/>
            <person name="Ladd B."/>
            <person name="Jarett J.K."/>
            <person name="Geller-Mcgrath D.E."/>
            <person name="Sieber C.M."/>
            <person name="Emerson J.B."/>
            <person name="Anantharaman K."/>
            <person name="Thomas B.C."/>
            <person name="Malmstrom R."/>
            <person name="Stieglmeier M."/>
            <person name="Klingl A."/>
            <person name="Woyke T."/>
            <person name="Ryan C.M."/>
            <person name="Banfield J.F."/>
        </authorList>
    </citation>
    <scope>NUCLEOTIDE SEQUENCE [LARGE SCALE GENOMIC DNA]</scope>
    <source>
        <strain evidence="5">CG08_land_8_20_14_0_20_45_16</strain>
    </source>
</reference>
<evidence type="ECO:0000256" key="3">
    <source>
        <dbReference type="ARBA" id="ARBA00022679"/>
    </source>
</evidence>
<comment type="caution">
    <text evidence="5">The sequence shown here is derived from an EMBL/GenBank/DDBJ whole genome shotgun (WGS) entry which is preliminary data.</text>
</comment>
<dbReference type="GO" id="GO:0009247">
    <property type="term" value="P:glycolipid biosynthetic process"/>
    <property type="evidence" value="ECO:0007669"/>
    <property type="project" value="TreeGrafter"/>
</dbReference>
<dbReference type="Gene3D" id="3.90.550.10">
    <property type="entry name" value="Spore Coat Polysaccharide Biosynthesis Protein SpsA, Chain A"/>
    <property type="match status" value="1"/>
</dbReference>
<dbReference type="AlphaFoldDB" id="A0A2H0Y209"/>
<evidence type="ECO:0000256" key="1">
    <source>
        <dbReference type="ARBA" id="ARBA00006739"/>
    </source>
</evidence>
<dbReference type="SUPFAM" id="SSF53448">
    <property type="entry name" value="Nucleotide-diphospho-sugar transferases"/>
    <property type="match status" value="1"/>
</dbReference>
<evidence type="ECO:0000256" key="2">
    <source>
        <dbReference type="ARBA" id="ARBA00022676"/>
    </source>
</evidence>
<dbReference type="GO" id="GO:0016020">
    <property type="term" value="C:membrane"/>
    <property type="evidence" value="ECO:0007669"/>
    <property type="project" value="GOC"/>
</dbReference>
<evidence type="ECO:0000259" key="4">
    <source>
        <dbReference type="Pfam" id="PF00535"/>
    </source>
</evidence>
<dbReference type="Pfam" id="PF00535">
    <property type="entry name" value="Glycos_transf_2"/>
    <property type="match status" value="1"/>
</dbReference>
<keyword evidence="3 5" id="KW-0808">Transferase</keyword>